<dbReference type="PANTHER" id="PTHR45947">
    <property type="entry name" value="SULFOQUINOVOSYL TRANSFERASE SQD2"/>
    <property type="match status" value="1"/>
</dbReference>
<gene>
    <name evidence="3" type="primary">pimB</name>
    <name evidence="3" type="ORF">HRbin17_00544</name>
</gene>
<evidence type="ECO:0000313" key="4">
    <source>
        <dbReference type="Proteomes" id="UP000236173"/>
    </source>
</evidence>
<proteinExistence type="predicted"/>
<dbReference type="EMBL" id="BEHT01000005">
    <property type="protein sequence ID" value="GBC98049.1"/>
    <property type="molecule type" value="Genomic_DNA"/>
</dbReference>
<feature type="domain" description="Glycosyltransferase subfamily 4-like N-terminal" evidence="2">
    <location>
        <begin position="23"/>
        <end position="181"/>
    </location>
</feature>
<dbReference type="GO" id="GO:0043750">
    <property type="term" value="F:phosphatidylinositol alpha-mannosyltransferase activity"/>
    <property type="evidence" value="ECO:0007669"/>
    <property type="project" value="UniProtKB-EC"/>
</dbReference>
<evidence type="ECO:0000313" key="3">
    <source>
        <dbReference type="EMBL" id="GBC98049.1"/>
    </source>
</evidence>
<name>A0A2H5XA40_9BACT</name>
<dbReference type="CDD" id="cd03801">
    <property type="entry name" value="GT4_PimA-like"/>
    <property type="match status" value="1"/>
</dbReference>
<dbReference type="AlphaFoldDB" id="A0A2H5XA40"/>
<dbReference type="SUPFAM" id="SSF53756">
    <property type="entry name" value="UDP-Glycosyltransferase/glycogen phosphorylase"/>
    <property type="match status" value="1"/>
</dbReference>
<dbReference type="InterPro" id="IPR028098">
    <property type="entry name" value="Glyco_trans_4-like_N"/>
</dbReference>
<reference evidence="4" key="1">
    <citation type="submission" date="2017-09" db="EMBL/GenBank/DDBJ databases">
        <title>Metaegenomics of thermophilic ammonia-oxidizing enrichment culture.</title>
        <authorList>
            <person name="Kato S."/>
            <person name="Suzuki K."/>
        </authorList>
    </citation>
    <scope>NUCLEOTIDE SEQUENCE [LARGE SCALE GENOMIC DNA]</scope>
</reference>
<evidence type="ECO:0000259" key="1">
    <source>
        <dbReference type="Pfam" id="PF00534"/>
    </source>
</evidence>
<dbReference type="EC" id="2.4.1.345" evidence="3"/>
<dbReference type="Proteomes" id="UP000236173">
    <property type="component" value="Unassembled WGS sequence"/>
</dbReference>
<dbReference type="PANTHER" id="PTHR45947:SF3">
    <property type="entry name" value="SULFOQUINOVOSYL TRANSFERASE SQD2"/>
    <property type="match status" value="1"/>
</dbReference>
<dbReference type="InterPro" id="IPR001296">
    <property type="entry name" value="Glyco_trans_1"/>
</dbReference>
<keyword evidence="3" id="KW-0808">Transferase</keyword>
<dbReference type="Gene3D" id="3.40.50.2000">
    <property type="entry name" value="Glycogen Phosphorylase B"/>
    <property type="match status" value="2"/>
</dbReference>
<accession>A0A2H5XA40</accession>
<organism evidence="3 4">
    <name type="scientific">Candidatus Fervidibacter japonicus</name>
    <dbReference type="NCBI Taxonomy" id="2035412"/>
    <lineage>
        <taxon>Bacteria</taxon>
        <taxon>Candidatus Fervidibacterota</taxon>
        <taxon>Candidatus Fervidibacter</taxon>
    </lineage>
</organism>
<feature type="domain" description="Glycosyl transferase family 1" evidence="1">
    <location>
        <begin position="198"/>
        <end position="363"/>
    </location>
</feature>
<comment type="caution">
    <text evidence="3">The sequence shown here is derived from an EMBL/GenBank/DDBJ whole genome shotgun (WGS) entry which is preliminary data.</text>
</comment>
<dbReference type="Pfam" id="PF13439">
    <property type="entry name" value="Glyco_transf_4"/>
    <property type="match status" value="1"/>
</dbReference>
<protein>
    <submittedName>
        <fullName evidence="3">GDP-mannose-dependent alpha-(1-6)-phosphatidylinositol monomannoside mannosyltransferase</fullName>
        <ecNumber evidence="3">2.4.1.345</ecNumber>
    </submittedName>
</protein>
<evidence type="ECO:0000259" key="2">
    <source>
        <dbReference type="Pfam" id="PF13439"/>
    </source>
</evidence>
<dbReference type="InterPro" id="IPR050194">
    <property type="entry name" value="Glycosyltransferase_grp1"/>
</dbReference>
<keyword evidence="3" id="KW-0328">Glycosyltransferase</keyword>
<dbReference type="Pfam" id="PF00534">
    <property type="entry name" value="Glycos_transf_1"/>
    <property type="match status" value="1"/>
</dbReference>
<sequence>MNPTTSASKRLLLLAGEFPPFAGGIATAAAHLAKVLVRHGWAVTVIAPRYGQDDRTVDAGQPYRTVRLPLMRLRFLRMVPMTPVIVTLAARWRPDWVIAMRVTREGFPAVAIKQVLGVPFIVFAHALEFLRFEPRSVAWRVCRWVYERADGVAAISSASRAELLQRGLAPEKVHIVHLGVSETVLNGQTTDLPLSGNGKHNGHRVLLTVGRLVPRKGVDKVIEALPLVLREHPDVCYWVVGDGPDRQRLEELAQRLGVADRVAFTGRVPDVRPFLHACEVFVMPTREERRGDVEGFGLVYLEAAACGKPVVASAVGGAVDAVVPDETGLVVNPHDPRAIASALCRLLRDPEFAKRLGEAGRQRVLCEFTWDRTAERLTAIMQPATRGRAKR</sequence>